<keyword evidence="1" id="KW-0653">Protein transport</keyword>
<sequence>RFQALLKTYEQLSSFILDTIRVDLRCRAIHYLDSAMRHASPFGTYDSNYEAVEPDPHVIDLNMELVDCNEFISKGLLEKDRSYLFSGLGQLMEQLLIHNGRLLRIPNSFGVKKIMRNILALQQSIKTLTDDSQDSEFERAKTYYSLYFISPQVSKNRA</sequence>
<dbReference type="OrthoDB" id="3225100at2759"/>
<dbReference type="EMBL" id="NHTK01006134">
    <property type="protein sequence ID" value="PPQ62982.1"/>
    <property type="molecule type" value="Genomic_DNA"/>
</dbReference>
<dbReference type="PANTHER" id="PTHR14146:SF0">
    <property type="entry name" value="EXOCYST COMPLEX COMPONENT 4"/>
    <property type="match status" value="1"/>
</dbReference>
<comment type="caution">
    <text evidence="2">The sequence shown here is derived from an EMBL/GenBank/DDBJ whole genome shotgun (WGS) entry which is preliminary data.</text>
</comment>
<keyword evidence="3" id="KW-1185">Reference proteome</keyword>
<dbReference type="Proteomes" id="UP000284842">
    <property type="component" value="Unassembled WGS sequence"/>
</dbReference>
<protein>
    <recommendedName>
        <fullName evidence="1">Exocyst complex component Sec8</fullName>
    </recommendedName>
</protein>
<keyword evidence="1" id="KW-0268">Exocytosis</keyword>
<keyword evidence="1" id="KW-0813">Transport</keyword>
<dbReference type="GO" id="GO:0090522">
    <property type="term" value="P:vesicle tethering involved in exocytosis"/>
    <property type="evidence" value="ECO:0007669"/>
    <property type="project" value="UniProtKB-UniRule"/>
</dbReference>
<feature type="non-terminal residue" evidence="2">
    <location>
        <position position="1"/>
    </location>
</feature>
<dbReference type="GO" id="GO:0000145">
    <property type="term" value="C:exocyst"/>
    <property type="evidence" value="ECO:0007669"/>
    <property type="project" value="UniProtKB-UniRule"/>
</dbReference>
<dbReference type="InParanoid" id="A0A409V8R8"/>
<organism evidence="2 3">
    <name type="scientific">Panaeolus cyanescens</name>
    <dbReference type="NCBI Taxonomy" id="181874"/>
    <lineage>
        <taxon>Eukaryota</taxon>
        <taxon>Fungi</taxon>
        <taxon>Dikarya</taxon>
        <taxon>Basidiomycota</taxon>
        <taxon>Agaricomycotina</taxon>
        <taxon>Agaricomycetes</taxon>
        <taxon>Agaricomycetidae</taxon>
        <taxon>Agaricales</taxon>
        <taxon>Agaricineae</taxon>
        <taxon>Galeropsidaceae</taxon>
        <taxon>Panaeolus</taxon>
    </lineage>
</organism>
<dbReference type="AlphaFoldDB" id="A0A409V8R8"/>
<evidence type="ECO:0000256" key="1">
    <source>
        <dbReference type="RuleBase" id="RU367079"/>
    </source>
</evidence>
<evidence type="ECO:0000313" key="2">
    <source>
        <dbReference type="EMBL" id="PPQ62982.1"/>
    </source>
</evidence>
<dbReference type="GO" id="GO:0006612">
    <property type="term" value="P:protein targeting to membrane"/>
    <property type="evidence" value="ECO:0007669"/>
    <property type="project" value="UniProtKB-UniRule"/>
</dbReference>
<dbReference type="GO" id="GO:0015031">
    <property type="term" value="P:protein transport"/>
    <property type="evidence" value="ECO:0007669"/>
    <property type="project" value="UniProtKB-KW"/>
</dbReference>
<accession>A0A409V8R8</accession>
<gene>
    <name evidence="2" type="ORF">CVT24_006088</name>
</gene>
<name>A0A409V8R8_9AGAR</name>
<dbReference type="InterPro" id="IPR039682">
    <property type="entry name" value="Sec8/EXOC4"/>
</dbReference>
<dbReference type="GO" id="GO:0006893">
    <property type="term" value="P:Golgi to plasma membrane transport"/>
    <property type="evidence" value="ECO:0007669"/>
    <property type="project" value="TreeGrafter"/>
</dbReference>
<comment type="similarity">
    <text evidence="1">Belongs to the SEC8 family.</text>
</comment>
<evidence type="ECO:0000313" key="3">
    <source>
        <dbReference type="Proteomes" id="UP000284842"/>
    </source>
</evidence>
<dbReference type="PANTHER" id="PTHR14146">
    <property type="entry name" value="EXOCYST COMPLEX COMPONENT 4"/>
    <property type="match status" value="1"/>
</dbReference>
<comment type="function">
    <text evidence="1">Component of the exocyst complex involved in the docking of exocytic vesicles with fusion sites on the plasma membrane.</text>
</comment>
<proteinExistence type="inferred from homology"/>
<dbReference type="STRING" id="181874.A0A409V8R8"/>
<reference evidence="2 3" key="1">
    <citation type="journal article" date="2018" name="Evol. Lett.">
        <title>Horizontal gene cluster transfer increased hallucinogenic mushroom diversity.</title>
        <authorList>
            <person name="Reynolds H.T."/>
            <person name="Vijayakumar V."/>
            <person name="Gluck-Thaler E."/>
            <person name="Korotkin H.B."/>
            <person name="Matheny P.B."/>
            <person name="Slot J.C."/>
        </authorList>
    </citation>
    <scope>NUCLEOTIDE SEQUENCE [LARGE SCALE GENOMIC DNA]</scope>
    <source>
        <strain evidence="2 3">2629</strain>
    </source>
</reference>